<dbReference type="OrthoDB" id="5984008at2759"/>
<keyword evidence="10" id="KW-0675">Receptor</keyword>
<proteinExistence type="inferred from homology"/>
<evidence type="ECO:0000256" key="13">
    <source>
        <dbReference type="ARBA" id="ARBA00023293"/>
    </source>
</evidence>
<evidence type="ECO:0000256" key="2">
    <source>
        <dbReference type="ARBA" id="ARBA00004479"/>
    </source>
</evidence>
<evidence type="ECO:0000256" key="6">
    <source>
        <dbReference type="ARBA" id="ARBA00022741"/>
    </source>
</evidence>
<dbReference type="PROSITE" id="PS00452">
    <property type="entry name" value="GUANYLATE_CYCLASE_1"/>
    <property type="match status" value="1"/>
</dbReference>
<gene>
    <name evidence="20" type="primary">Dvir\GJ13791</name>
    <name evidence="20" type="ORF">Dvir_GJ13791</name>
</gene>
<dbReference type="SMR" id="B4LGE0"/>
<comment type="similarity">
    <text evidence="14">Belongs to the adenylyl cyclase class-4/guanylyl cyclase family.</text>
</comment>
<evidence type="ECO:0000256" key="8">
    <source>
        <dbReference type="ARBA" id="ARBA00023134"/>
    </source>
</evidence>
<dbReference type="InParanoid" id="B4LGE0"/>
<dbReference type="PROSITE" id="PS50125">
    <property type="entry name" value="GUANYLATE_CYCLASE_2"/>
    <property type="match status" value="1"/>
</dbReference>
<keyword evidence="9" id="KW-0472">Membrane</keyword>
<keyword evidence="12 14" id="KW-0456">Lyase</keyword>
<comment type="catalytic activity">
    <reaction evidence="1 15">
        <text>GTP = 3',5'-cyclic GMP + diphosphate</text>
        <dbReference type="Rhea" id="RHEA:13665"/>
        <dbReference type="ChEBI" id="CHEBI:33019"/>
        <dbReference type="ChEBI" id="CHEBI:37565"/>
        <dbReference type="ChEBI" id="CHEBI:57746"/>
        <dbReference type="EC" id="4.6.1.2"/>
    </reaction>
</comment>
<dbReference type="PROSITE" id="PS50011">
    <property type="entry name" value="PROTEIN_KINASE_DOM"/>
    <property type="match status" value="1"/>
</dbReference>
<dbReference type="Proteomes" id="UP000008792">
    <property type="component" value="Unassembled WGS sequence"/>
</dbReference>
<evidence type="ECO:0000256" key="10">
    <source>
        <dbReference type="ARBA" id="ARBA00023170"/>
    </source>
</evidence>
<dbReference type="GO" id="GO:0005524">
    <property type="term" value="F:ATP binding"/>
    <property type="evidence" value="ECO:0007669"/>
    <property type="project" value="InterPro"/>
</dbReference>
<dbReference type="GO" id="GO:0004016">
    <property type="term" value="F:adenylate cyclase activity"/>
    <property type="evidence" value="ECO:0007669"/>
    <property type="project" value="TreeGrafter"/>
</dbReference>
<evidence type="ECO:0000313" key="21">
    <source>
        <dbReference type="Proteomes" id="UP000008792"/>
    </source>
</evidence>
<dbReference type="CDD" id="cd14042">
    <property type="entry name" value="PK_GC-A_B"/>
    <property type="match status" value="1"/>
</dbReference>
<dbReference type="GO" id="GO:0007168">
    <property type="term" value="P:receptor guanylyl cyclase signaling pathway"/>
    <property type="evidence" value="ECO:0007669"/>
    <property type="project" value="TreeGrafter"/>
</dbReference>
<dbReference type="InterPro" id="IPR018297">
    <property type="entry name" value="A/G_cyclase_CS"/>
</dbReference>
<keyword evidence="21" id="KW-1185">Reference proteome</keyword>
<dbReference type="CDD" id="cd07302">
    <property type="entry name" value="CHD"/>
    <property type="match status" value="1"/>
</dbReference>
<dbReference type="SMART" id="SM00044">
    <property type="entry name" value="CYCc"/>
    <property type="match status" value="1"/>
</dbReference>
<evidence type="ECO:0000256" key="9">
    <source>
        <dbReference type="ARBA" id="ARBA00023136"/>
    </source>
</evidence>
<dbReference type="Gene3D" id="1.10.510.10">
    <property type="entry name" value="Transferase(Phosphotransferase) domain 1"/>
    <property type="match status" value="1"/>
</dbReference>
<evidence type="ECO:0000256" key="14">
    <source>
        <dbReference type="RuleBase" id="RU000405"/>
    </source>
</evidence>
<dbReference type="CDD" id="cd06370">
    <property type="entry name" value="PBP1_SAP_GC-like"/>
    <property type="match status" value="1"/>
</dbReference>
<keyword evidence="7" id="KW-1133">Transmembrane helix</keyword>
<feature type="chain" id="PRO_5002816007" description="Guanylate cyclase" evidence="17">
    <location>
        <begin position="22"/>
        <end position="1578"/>
    </location>
</feature>
<dbReference type="GO" id="GO:0004383">
    <property type="term" value="F:guanylate cyclase activity"/>
    <property type="evidence" value="ECO:0007669"/>
    <property type="project" value="UniProtKB-EC"/>
</dbReference>
<evidence type="ECO:0000256" key="5">
    <source>
        <dbReference type="ARBA" id="ARBA00022729"/>
    </source>
</evidence>
<dbReference type="GO" id="GO:0004672">
    <property type="term" value="F:protein kinase activity"/>
    <property type="evidence" value="ECO:0007669"/>
    <property type="project" value="InterPro"/>
</dbReference>
<sequence>MTRWPFNLLLLLSVAVRDCSNHTILTVGYLTALTGELKDRQGLAISGALTMALDEINRDPNLLPNVTLALRWNDTKGDTVLATKAITEMICDGIATIFGPEGPCYVEAIVSQSRNIPMISYKCAENRASSIPTFARTEPPDTQVVKSVIALLRYYAWNKFSILYEEVWGTVADLLKDQASKRNMTINHKQSFIDDRAKCCEQMMTCCRSGYWYQVVQNTMNRTRIYVFLGSANSLIDFMSSMETAGLFARGEYMVIFVDMMVYSEREAQKYLRKVDQINRMTNCKSTENFNQLARSLLVVASTPPTKGYEKFTEQVRNYSSMPPFNFTVPQLFSQSKFSKFISIYAAYLYDSVKLYAWALDKMLRMEERVLTDEVISEVASNGTRVIDTIIKNRTYMSVTGSTIKIDQYGDSEGNFSVLAYKPHKWNISENIRCNYHMVPVAYFHQGEELPEYKLINGSIDWPSGGEKPTDEPMCGFANELCKKDDTHYTSTVAAVVLGVLLFCSGVVTMSIYRKWKIELEIEGLLWKIDICEIKDYSGNEIVSSPSKVSLMSAQSFGSRWSHQFVTSTARLRGAVVRIKELKFPRKRDISREIMKEMRLLRELRHDNINSFIGACVEPTRILLVTDYCAKGSLYDIIENEDIKLDDLFIASLINDLIKGMVYIHSSQLIYHGNLKSSNCVVTSRWMLQVTDFGLHELRQCAESESIGEHQHYRNQLWRAPELLRNHHMHGSQKGDIYAFAIIMYEIFSRKGPFGQTNFEPKQIVDLVKQQPLKGAEPFRPEVESIIEAESCPDYVLACIKDCWAENPEDRPEFSAIRNRLKKMRGGKTKNIMDQMMEMMEKYANNLEDIVTERTRLLCEEKMKTEDLLHRMLPQSVAEKLTMGQGVEPVSYDLVTIYFSDIVGFTALSAESTPLQVVNFLNDLYTVFDRIIRGYDVYKVETIGDAYMVVSGLPIKNGDRHAGEIASMALDLLHAVKQHRIAHRPNETLKLRIGMHTGPVVAGVVGLTMPRYCLFGDTVNTASRMESNGEALKIHISNKCKLALDKLGGYITEKRGLVSMKGKGEVVTWWLTGANEKAIQKKPVDMTDMPPPLFSRPRKSPKLNPDSRQPSLLAMHNCGTGSRRQSSVPRPADGESTYSLQGSVYQVARESPRLTARRERERERERERDRERPALNGLGGHFVGGALLESAQASLSTLNHSDTNETNCDSNEATILDGELELNGGICGGAAATAAAAAAAAAAGLVRQPNALHKPLAMVRPHRIISAAQLLPLDQAIPASAVAEMLLRESRSLDPMPLQHLRKRHERGKLPPSKLSKNNSRSLDTGVSLISGNPNGETAAEEDETDDLSANPVDANDGYDDELGLLMRHDNGQLPMLRYSSSFANAQPSIVPAGASSRRRSSNVSSSSCAKHLNNNCNGGMNIEEDLHSPLLQRQASLTAPPEELMAHSKRWHSLEHMEPGVTGHGNSVSYAADIERRHDQAHDGGGGSVGVGGVSGGGLDMHSAANQRGTRGGGSSSSKVGNWVVNFFKGNGMRSVGASGDSTLRRVGILPSSVQGVRSGFTDMTAASTARDRESIV</sequence>
<keyword evidence="4" id="KW-0812">Transmembrane</keyword>
<dbReference type="OMA" id="PTDEPMC"/>
<protein>
    <recommendedName>
        <fullName evidence="3 15">Guanylate cyclase</fullName>
        <ecNumber evidence="3 15">4.6.1.2</ecNumber>
    </recommendedName>
</protein>
<dbReference type="FunFam" id="1.10.510.10:FF:000545">
    <property type="entry name" value="Guanylate cyclase"/>
    <property type="match status" value="1"/>
</dbReference>
<keyword evidence="13 15" id="KW-0141">cGMP biosynthesis</keyword>
<feature type="region of interest" description="Disordered" evidence="16">
    <location>
        <begin position="1496"/>
        <end position="1519"/>
    </location>
</feature>
<dbReference type="STRING" id="7244.B4LGE0"/>
<dbReference type="SUPFAM" id="SSF56112">
    <property type="entry name" value="Protein kinase-like (PK-like)"/>
    <property type="match status" value="1"/>
</dbReference>
<feature type="domain" description="Protein kinase" evidence="18">
    <location>
        <begin position="546"/>
        <end position="824"/>
    </location>
</feature>
<dbReference type="EC" id="4.6.1.2" evidence="3 15"/>
<feature type="region of interest" description="Disordered" evidence="16">
    <location>
        <begin position="1302"/>
        <end position="1362"/>
    </location>
</feature>
<dbReference type="InterPro" id="IPR001245">
    <property type="entry name" value="Ser-Thr/Tyr_kinase_cat_dom"/>
</dbReference>
<feature type="region of interest" description="Disordered" evidence="16">
    <location>
        <begin position="1081"/>
        <end position="1178"/>
    </location>
</feature>
<dbReference type="EMBL" id="CH940647">
    <property type="protein sequence ID" value="EDW70469.1"/>
    <property type="molecule type" value="Genomic_DNA"/>
</dbReference>
<dbReference type="FunFam" id="3.40.50.2300:FF:000403">
    <property type="entry name" value="Guanylate cyclase"/>
    <property type="match status" value="1"/>
</dbReference>
<dbReference type="Pfam" id="PF00211">
    <property type="entry name" value="Guanylate_cyc"/>
    <property type="match status" value="1"/>
</dbReference>
<evidence type="ECO:0000256" key="1">
    <source>
        <dbReference type="ARBA" id="ARBA00001436"/>
    </source>
</evidence>
<keyword evidence="5 17" id="KW-0732">Signal</keyword>
<dbReference type="InterPro" id="IPR029787">
    <property type="entry name" value="Nucleotide_cyclase"/>
</dbReference>
<dbReference type="SUPFAM" id="SSF55073">
    <property type="entry name" value="Nucleotide cyclase"/>
    <property type="match status" value="1"/>
</dbReference>
<dbReference type="FunFam" id="3.40.50.2300:FF:000568">
    <property type="entry name" value="Guanylate cyclase"/>
    <property type="match status" value="1"/>
</dbReference>
<dbReference type="GO" id="GO:0005525">
    <property type="term" value="F:GTP binding"/>
    <property type="evidence" value="ECO:0007669"/>
    <property type="project" value="UniProtKB-KW"/>
</dbReference>
<dbReference type="Pfam" id="PF01094">
    <property type="entry name" value="ANF_receptor"/>
    <property type="match status" value="1"/>
</dbReference>
<evidence type="ECO:0000256" key="7">
    <source>
        <dbReference type="ARBA" id="ARBA00022989"/>
    </source>
</evidence>
<dbReference type="FunFam" id="3.30.70.1230:FF:000019">
    <property type="entry name" value="Guanylate cyclase"/>
    <property type="match status" value="1"/>
</dbReference>
<evidence type="ECO:0000256" key="12">
    <source>
        <dbReference type="ARBA" id="ARBA00023239"/>
    </source>
</evidence>
<dbReference type="PhylomeDB" id="B4LGE0"/>
<dbReference type="PANTHER" id="PTHR11920">
    <property type="entry name" value="GUANYLYL CYCLASE"/>
    <property type="match status" value="1"/>
</dbReference>
<evidence type="ECO:0000256" key="16">
    <source>
        <dbReference type="SAM" id="MobiDB-lite"/>
    </source>
</evidence>
<dbReference type="PANTHER" id="PTHR11920:SF474">
    <property type="entry name" value="RECEPTOR-TYPE GUANYLATE CYCLASE GYC76C"/>
    <property type="match status" value="1"/>
</dbReference>
<dbReference type="GO" id="GO:0035556">
    <property type="term" value="P:intracellular signal transduction"/>
    <property type="evidence" value="ECO:0007669"/>
    <property type="project" value="InterPro"/>
</dbReference>
<evidence type="ECO:0000259" key="19">
    <source>
        <dbReference type="PROSITE" id="PS50125"/>
    </source>
</evidence>
<dbReference type="InterPro" id="IPR050401">
    <property type="entry name" value="Cyclic_nucleotide_synthase"/>
</dbReference>
<keyword evidence="11" id="KW-0325">Glycoprotein</keyword>
<feature type="compositionally biased region" description="Polar residues" evidence="16">
    <location>
        <begin position="1315"/>
        <end position="1336"/>
    </location>
</feature>
<dbReference type="HOGENOM" id="CLU_001072_1_1_1"/>
<dbReference type="InterPro" id="IPR000719">
    <property type="entry name" value="Prot_kinase_dom"/>
</dbReference>
<name>B4LGE0_DROVI</name>
<feature type="compositionally biased region" description="Polar residues" evidence="16">
    <location>
        <begin position="1119"/>
        <end position="1128"/>
    </location>
</feature>
<keyword evidence="8" id="KW-0342">GTP-binding</keyword>
<dbReference type="Pfam" id="PF07714">
    <property type="entry name" value="PK_Tyr_Ser-Thr"/>
    <property type="match status" value="1"/>
</dbReference>
<dbReference type="GO" id="GO:0005886">
    <property type="term" value="C:plasma membrane"/>
    <property type="evidence" value="ECO:0007669"/>
    <property type="project" value="TreeGrafter"/>
</dbReference>
<dbReference type="InterPro" id="IPR001054">
    <property type="entry name" value="A/G_cyclase"/>
</dbReference>
<evidence type="ECO:0000256" key="15">
    <source>
        <dbReference type="RuleBase" id="RU003431"/>
    </source>
</evidence>
<evidence type="ECO:0000256" key="4">
    <source>
        <dbReference type="ARBA" id="ARBA00022692"/>
    </source>
</evidence>
<dbReference type="Gene3D" id="3.40.50.2300">
    <property type="match status" value="2"/>
</dbReference>
<feature type="compositionally biased region" description="Basic and acidic residues" evidence="16">
    <location>
        <begin position="1150"/>
        <end position="1173"/>
    </location>
</feature>
<keyword evidence="6" id="KW-0547">Nucleotide-binding</keyword>
<dbReference type="InterPro" id="IPR028082">
    <property type="entry name" value="Peripla_BP_I"/>
</dbReference>
<dbReference type="InterPro" id="IPR001828">
    <property type="entry name" value="ANF_lig-bd_rcpt"/>
</dbReference>
<accession>B4LGE0</accession>
<dbReference type="FunCoup" id="B4LGE0">
    <property type="interactions" value="187"/>
</dbReference>
<dbReference type="eggNOG" id="KOG1023">
    <property type="taxonomic scope" value="Eukaryota"/>
</dbReference>
<dbReference type="InterPro" id="IPR011009">
    <property type="entry name" value="Kinase-like_dom_sf"/>
</dbReference>
<evidence type="ECO:0000313" key="20">
    <source>
        <dbReference type="EMBL" id="EDW70469.1"/>
    </source>
</evidence>
<evidence type="ECO:0000259" key="18">
    <source>
        <dbReference type="PROSITE" id="PS50011"/>
    </source>
</evidence>
<dbReference type="SUPFAM" id="SSF53822">
    <property type="entry name" value="Periplasmic binding protein-like I"/>
    <property type="match status" value="1"/>
</dbReference>
<feature type="domain" description="Guanylate cyclase" evidence="19">
    <location>
        <begin position="896"/>
        <end position="1026"/>
    </location>
</feature>
<dbReference type="Gene3D" id="6.10.250.780">
    <property type="match status" value="1"/>
</dbReference>
<evidence type="ECO:0000256" key="3">
    <source>
        <dbReference type="ARBA" id="ARBA00012202"/>
    </source>
</evidence>
<comment type="subcellular location">
    <subcellularLocation>
        <location evidence="2">Membrane</location>
        <topology evidence="2">Single-pass type I membrane protein</topology>
    </subcellularLocation>
</comment>
<dbReference type="GO" id="GO:0001653">
    <property type="term" value="F:peptide receptor activity"/>
    <property type="evidence" value="ECO:0007669"/>
    <property type="project" value="TreeGrafter"/>
</dbReference>
<reference evidence="20 21" key="1">
    <citation type="journal article" date="2007" name="Nature">
        <title>Evolution of genes and genomes on the Drosophila phylogeny.</title>
        <authorList>
            <consortium name="Drosophila 12 Genomes Consortium"/>
            <person name="Clark A.G."/>
            <person name="Eisen M.B."/>
            <person name="Smith D.R."/>
            <person name="Bergman C.M."/>
            <person name="Oliver B."/>
            <person name="Markow T.A."/>
            <person name="Kaufman T.C."/>
            <person name="Kellis M."/>
            <person name="Gelbart W."/>
            <person name="Iyer V.N."/>
            <person name="Pollard D.A."/>
            <person name="Sackton T.B."/>
            <person name="Larracuente A.M."/>
            <person name="Singh N.D."/>
            <person name="Abad J.P."/>
            <person name="Abt D.N."/>
            <person name="Adryan B."/>
            <person name="Aguade M."/>
            <person name="Akashi H."/>
            <person name="Anderson W.W."/>
            <person name="Aquadro C.F."/>
            <person name="Ardell D.H."/>
            <person name="Arguello R."/>
            <person name="Artieri C.G."/>
            <person name="Barbash D.A."/>
            <person name="Barker D."/>
            <person name="Barsanti P."/>
            <person name="Batterham P."/>
            <person name="Batzoglou S."/>
            <person name="Begun D."/>
            <person name="Bhutkar A."/>
            <person name="Blanco E."/>
            <person name="Bosak S.A."/>
            <person name="Bradley R.K."/>
            <person name="Brand A.D."/>
            <person name="Brent M.R."/>
            <person name="Brooks A.N."/>
            <person name="Brown R.H."/>
            <person name="Butlin R.K."/>
            <person name="Caggese C."/>
            <person name="Calvi B.R."/>
            <person name="Bernardo de Carvalho A."/>
            <person name="Caspi A."/>
            <person name="Castrezana S."/>
            <person name="Celniker S.E."/>
            <person name="Chang J.L."/>
            <person name="Chapple C."/>
            <person name="Chatterji S."/>
            <person name="Chinwalla A."/>
            <person name="Civetta A."/>
            <person name="Clifton S.W."/>
            <person name="Comeron J.M."/>
            <person name="Costello J.C."/>
            <person name="Coyne J.A."/>
            <person name="Daub J."/>
            <person name="David R.G."/>
            <person name="Delcher A.L."/>
            <person name="Delehaunty K."/>
            <person name="Do C.B."/>
            <person name="Ebling H."/>
            <person name="Edwards K."/>
            <person name="Eickbush T."/>
            <person name="Evans J.D."/>
            <person name="Filipski A."/>
            <person name="Findeiss S."/>
            <person name="Freyhult E."/>
            <person name="Fulton L."/>
            <person name="Fulton R."/>
            <person name="Garcia A.C."/>
            <person name="Gardiner A."/>
            <person name="Garfield D.A."/>
            <person name="Garvin B.E."/>
            <person name="Gibson G."/>
            <person name="Gilbert D."/>
            <person name="Gnerre S."/>
            <person name="Godfrey J."/>
            <person name="Good R."/>
            <person name="Gotea V."/>
            <person name="Gravely B."/>
            <person name="Greenberg A.J."/>
            <person name="Griffiths-Jones S."/>
            <person name="Gross S."/>
            <person name="Guigo R."/>
            <person name="Gustafson E.A."/>
            <person name="Haerty W."/>
            <person name="Hahn M.W."/>
            <person name="Halligan D.L."/>
            <person name="Halpern A.L."/>
            <person name="Halter G.M."/>
            <person name="Han M.V."/>
            <person name="Heger A."/>
            <person name="Hillier L."/>
            <person name="Hinrichs A.S."/>
            <person name="Holmes I."/>
            <person name="Hoskins R.A."/>
            <person name="Hubisz M.J."/>
            <person name="Hultmark D."/>
            <person name="Huntley M.A."/>
            <person name="Jaffe D.B."/>
            <person name="Jagadeeshan S."/>
            <person name="Jeck W.R."/>
            <person name="Johnson J."/>
            <person name="Jones C.D."/>
            <person name="Jordan W.C."/>
            <person name="Karpen G.H."/>
            <person name="Kataoka E."/>
            <person name="Keightley P.D."/>
            <person name="Kheradpour P."/>
            <person name="Kirkness E.F."/>
            <person name="Koerich L.B."/>
            <person name="Kristiansen K."/>
            <person name="Kudrna D."/>
            <person name="Kulathinal R.J."/>
            <person name="Kumar S."/>
            <person name="Kwok R."/>
            <person name="Lander E."/>
            <person name="Langley C.H."/>
            <person name="Lapoint R."/>
            <person name="Lazzaro B.P."/>
            <person name="Lee S.J."/>
            <person name="Levesque L."/>
            <person name="Li R."/>
            <person name="Lin C.F."/>
            <person name="Lin M.F."/>
            <person name="Lindblad-Toh K."/>
            <person name="Llopart A."/>
            <person name="Long M."/>
            <person name="Low L."/>
            <person name="Lozovsky E."/>
            <person name="Lu J."/>
            <person name="Luo M."/>
            <person name="Machado C.A."/>
            <person name="Makalowski W."/>
            <person name="Marzo M."/>
            <person name="Matsuda M."/>
            <person name="Matzkin L."/>
            <person name="McAllister B."/>
            <person name="McBride C.S."/>
            <person name="McKernan B."/>
            <person name="McKernan K."/>
            <person name="Mendez-Lago M."/>
            <person name="Minx P."/>
            <person name="Mollenhauer M.U."/>
            <person name="Montooth K."/>
            <person name="Mount S.M."/>
            <person name="Mu X."/>
            <person name="Myers E."/>
            <person name="Negre B."/>
            <person name="Newfeld S."/>
            <person name="Nielsen R."/>
            <person name="Noor M.A."/>
            <person name="O'Grady P."/>
            <person name="Pachter L."/>
            <person name="Papaceit M."/>
            <person name="Parisi M.J."/>
            <person name="Parisi M."/>
            <person name="Parts L."/>
            <person name="Pedersen J.S."/>
            <person name="Pesole G."/>
            <person name="Phillippy A.M."/>
            <person name="Ponting C.P."/>
            <person name="Pop M."/>
            <person name="Porcelli D."/>
            <person name="Powell J.R."/>
            <person name="Prohaska S."/>
            <person name="Pruitt K."/>
            <person name="Puig M."/>
            <person name="Quesneville H."/>
            <person name="Ram K.R."/>
            <person name="Rand D."/>
            <person name="Rasmussen M.D."/>
            <person name="Reed L.K."/>
            <person name="Reenan R."/>
            <person name="Reily A."/>
            <person name="Remington K.A."/>
            <person name="Rieger T.T."/>
            <person name="Ritchie M.G."/>
            <person name="Robin C."/>
            <person name="Rogers Y.H."/>
            <person name="Rohde C."/>
            <person name="Rozas J."/>
            <person name="Rubenfield M.J."/>
            <person name="Ruiz A."/>
            <person name="Russo S."/>
            <person name="Salzberg S.L."/>
            <person name="Sanchez-Gracia A."/>
            <person name="Saranga D.J."/>
            <person name="Sato H."/>
            <person name="Schaeffer S.W."/>
            <person name="Schatz M.C."/>
            <person name="Schlenke T."/>
            <person name="Schwartz R."/>
            <person name="Segarra C."/>
            <person name="Singh R.S."/>
            <person name="Sirot L."/>
            <person name="Sirota M."/>
            <person name="Sisneros N.B."/>
            <person name="Smith C.D."/>
            <person name="Smith T.F."/>
            <person name="Spieth J."/>
            <person name="Stage D.E."/>
            <person name="Stark A."/>
            <person name="Stephan W."/>
            <person name="Strausberg R.L."/>
            <person name="Strempel S."/>
            <person name="Sturgill D."/>
            <person name="Sutton G."/>
            <person name="Sutton G.G."/>
            <person name="Tao W."/>
            <person name="Teichmann S."/>
            <person name="Tobari Y.N."/>
            <person name="Tomimura Y."/>
            <person name="Tsolas J.M."/>
            <person name="Valente V.L."/>
            <person name="Venter E."/>
            <person name="Venter J.C."/>
            <person name="Vicario S."/>
            <person name="Vieira F.G."/>
            <person name="Vilella A.J."/>
            <person name="Villasante A."/>
            <person name="Walenz B."/>
            <person name="Wang J."/>
            <person name="Wasserman M."/>
            <person name="Watts T."/>
            <person name="Wilson D."/>
            <person name="Wilson R.K."/>
            <person name="Wing R.A."/>
            <person name="Wolfner M.F."/>
            <person name="Wong A."/>
            <person name="Wong G.K."/>
            <person name="Wu C.I."/>
            <person name="Wu G."/>
            <person name="Yamamoto D."/>
            <person name="Yang H.P."/>
            <person name="Yang S.P."/>
            <person name="Yorke J.A."/>
            <person name="Yoshida K."/>
            <person name="Zdobnov E."/>
            <person name="Zhang P."/>
            <person name="Zhang Y."/>
            <person name="Zimin A.V."/>
            <person name="Baldwin J."/>
            <person name="Abdouelleil A."/>
            <person name="Abdulkadir J."/>
            <person name="Abebe A."/>
            <person name="Abera B."/>
            <person name="Abreu J."/>
            <person name="Acer S.C."/>
            <person name="Aftuck L."/>
            <person name="Alexander A."/>
            <person name="An P."/>
            <person name="Anderson E."/>
            <person name="Anderson S."/>
            <person name="Arachi H."/>
            <person name="Azer M."/>
            <person name="Bachantsang P."/>
            <person name="Barry A."/>
            <person name="Bayul T."/>
            <person name="Berlin A."/>
            <person name="Bessette D."/>
            <person name="Bloom T."/>
            <person name="Blye J."/>
            <person name="Boguslavskiy L."/>
            <person name="Bonnet C."/>
            <person name="Boukhgalter B."/>
            <person name="Bourzgui I."/>
            <person name="Brown A."/>
            <person name="Cahill P."/>
            <person name="Channer S."/>
            <person name="Cheshatsang Y."/>
            <person name="Chuda L."/>
            <person name="Citroen M."/>
            <person name="Collymore A."/>
            <person name="Cooke P."/>
            <person name="Costello M."/>
            <person name="D'Aco K."/>
            <person name="Daza R."/>
            <person name="De Haan G."/>
            <person name="DeGray S."/>
            <person name="DeMaso C."/>
            <person name="Dhargay N."/>
            <person name="Dooley K."/>
            <person name="Dooley E."/>
            <person name="Doricent M."/>
            <person name="Dorje P."/>
            <person name="Dorjee K."/>
            <person name="Dupes A."/>
            <person name="Elong R."/>
            <person name="Falk J."/>
            <person name="Farina A."/>
            <person name="Faro S."/>
            <person name="Ferguson D."/>
            <person name="Fisher S."/>
            <person name="Foley C.D."/>
            <person name="Franke A."/>
            <person name="Friedrich D."/>
            <person name="Gadbois L."/>
            <person name="Gearin G."/>
            <person name="Gearin C.R."/>
            <person name="Giannoukos G."/>
            <person name="Goode T."/>
            <person name="Graham J."/>
            <person name="Grandbois E."/>
            <person name="Grewal S."/>
            <person name="Gyaltsen K."/>
            <person name="Hafez N."/>
            <person name="Hagos B."/>
            <person name="Hall J."/>
            <person name="Henson C."/>
            <person name="Hollinger A."/>
            <person name="Honan T."/>
            <person name="Huard M.D."/>
            <person name="Hughes L."/>
            <person name="Hurhula B."/>
            <person name="Husby M.E."/>
            <person name="Kamat A."/>
            <person name="Kanga B."/>
            <person name="Kashin S."/>
            <person name="Khazanovich D."/>
            <person name="Kisner P."/>
            <person name="Lance K."/>
            <person name="Lara M."/>
            <person name="Lee W."/>
            <person name="Lennon N."/>
            <person name="Letendre F."/>
            <person name="LeVine R."/>
            <person name="Lipovsky A."/>
            <person name="Liu X."/>
            <person name="Liu J."/>
            <person name="Liu S."/>
            <person name="Lokyitsang T."/>
            <person name="Lokyitsang Y."/>
            <person name="Lubonja R."/>
            <person name="Lui A."/>
            <person name="MacDonald P."/>
            <person name="Magnisalis V."/>
            <person name="Maru K."/>
            <person name="Matthews C."/>
            <person name="McCusker W."/>
            <person name="McDonough S."/>
            <person name="Mehta T."/>
            <person name="Meldrim J."/>
            <person name="Meneus L."/>
            <person name="Mihai O."/>
            <person name="Mihalev A."/>
            <person name="Mihova T."/>
            <person name="Mittelman R."/>
            <person name="Mlenga V."/>
            <person name="Montmayeur A."/>
            <person name="Mulrain L."/>
            <person name="Navidi A."/>
            <person name="Naylor J."/>
            <person name="Negash T."/>
            <person name="Nguyen T."/>
            <person name="Nguyen N."/>
            <person name="Nicol R."/>
            <person name="Norbu C."/>
            <person name="Norbu N."/>
            <person name="Novod N."/>
            <person name="O'Neill B."/>
            <person name="Osman S."/>
            <person name="Markiewicz E."/>
            <person name="Oyono O.L."/>
            <person name="Patti C."/>
            <person name="Phunkhang P."/>
            <person name="Pierre F."/>
            <person name="Priest M."/>
            <person name="Raghuraman S."/>
            <person name="Rege F."/>
            <person name="Reyes R."/>
            <person name="Rise C."/>
            <person name="Rogov P."/>
            <person name="Ross K."/>
            <person name="Ryan E."/>
            <person name="Settipalli S."/>
            <person name="Shea T."/>
            <person name="Sherpa N."/>
            <person name="Shi L."/>
            <person name="Shih D."/>
            <person name="Sparrow T."/>
            <person name="Spaulding J."/>
            <person name="Stalker J."/>
            <person name="Stange-Thomann N."/>
            <person name="Stavropoulos S."/>
            <person name="Stone C."/>
            <person name="Strader C."/>
            <person name="Tesfaye S."/>
            <person name="Thomson T."/>
            <person name="Thoulutsang Y."/>
            <person name="Thoulutsang D."/>
            <person name="Topham K."/>
            <person name="Topping I."/>
            <person name="Tsamla T."/>
            <person name="Vassiliev H."/>
            <person name="Vo A."/>
            <person name="Wangchuk T."/>
            <person name="Wangdi T."/>
            <person name="Weiand M."/>
            <person name="Wilkinson J."/>
            <person name="Wilson A."/>
            <person name="Yadav S."/>
            <person name="Young G."/>
            <person name="Yu Q."/>
            <person name="Zembek L."/>
            <person name="Zhong D."/>
            <person name="Zimmer A."/>
            <person name="Zwirko Z."/>
            <person name="Jaffe D.B."/>
            <person name="Alvarez P."/>
            <person name="Brockman W."/>
            <person name="Butler J."/>
            <person name="Chin C."/>
            <person name="Gnerre S."/>
            <person name="Grabherr M."/>
            <person name="Kleber M."/>
            <person name="Mauceli E."/>
            <person name="MacCallum I."/>
        </authorList>
    </citation>
    <scope>NUCLEOTIDE SEQUENCE [LARGE SCALE GENOMIC DNA]</scope>
    <source>
        <strain evidence="21">Tucson 15010-1051.87</strain>
    </source>
</reference>
<organism evidence="20 21">
    <name type="scientific">Drosophila virilis</name>
    <name type="common">Fruit fly</name>
    <dbReference type="NCBI Taxonomy" id="7244"/>
    <lineage>
        <taxon>Eukaryota</taxon>
        <taxon>Metazoa</taxon>
        <taxon>Ecdysozoa</taxon>
        <taxon>Arthropoda</taxon>
        <taxon>Hexapoda</taxon>
        <taxon>Insecta</taxon>
        <taxon>Pterygota</taxon>
        <taxon>Neoptera</taxon>
        <taxon>Endopterygota</taxon>
        <taxon>Diptera</taxon>
        <taxon>Brachycera</taxon>
        <taxon>Muscomorpha</taxon>
        <taxon>Ephydroidea</taxon>
        <taxon>Drosophilidae</taxon>
        <taxon>Drosophila</taxon>
    </lineage>
</organism>
<dbReference type="Gene3D" id="3.30.70.1230">
    <property type="entry name" value="Nucleotide cyclase"/>
    <property type="match status" value="1"/>
</dbReference>
<evidence type="ECO:0000256" key="11">
    <source>
        <dbReference type="ARBA" id="ARBA00023180"/>
    </source>
</evidence>
<feature type="signal peptide" evidence="17">
    <location>
        <begin position="1"/>
        <end position="21"/>
    </location>
</feature>
<evidence type="ECO:0000256" key="17">
    <source>
        <dbReference type="SAM" id="SignalP"/>
    </source>
</evidence>